<feature type="domain" description="Response regulatory" evidence="8">
    <location>
        <begin position="15"/>
        <end position="133"/>
    </location>
</feature>
<keyword evidence="9" id="KW-0547">Nucleotide-binding</keyword>
<dbReference type="PANTHER" id="PTHR43047:SF72">
    <property type="entry name" value="OSMOSENSING HISTIDINE PROTEIN KINASE SLN1"/>
    <property type="match status" value="1"/>
</dbReference>
<dbReference type="eggNOG" id="COG2205">
    <property type="taxonomic scope" value="Bacteria"/>
</dbReference>
<dbReference type="SUPFAM" id="SSF52172">
    <property type="entry name" value="CheY-like"/>
    <property type="match status" value="1"/>
</dbReference>
<dbReference type="GO" id="GO:0005524">
    <property type="term" value="F:ATP binding"/>
    <property type="evidence" value="ECO:0007669"/>
    <property type="project" value="UniProtKB-KW"/>
</dbReference>
<dbReference type="EC" id="2.7.13.3" evidence="2"/>
<dbReference type="GO" id="GO:0005886">
    <property type="term" value="C:plasma membrane"/>
    <property type="evidence" value="ECO:0007669"/>
    <property type="project" value="TreeGrafter"/>
</dbReference>
<proteinExistence type="predicted"/>
<dbReference type="Pfam" id="PF00512">
    <property type="entry name" value="HisKA"/>
    <property type="match status" value="1"/>
</dbReference>
<dbReference type="Pfam" id="PF02518">
    <property type="entry name" value="HATPase_c"/>
    <property type="match status" value="1"/>
</dbReference>
<dbReference type="GO" id="GO:0009927">
    <property type="term" value="F:histidine phosphotransfer kinase activity"/>
    <property type="evidence" value="ECO:0007669"/>
    <property type="project" value="TreeGrafter"/>
</dbReference>
<accession>W0RKN8</accession>
<evidence type="ECO:0000259" key="7">
    <source>
        <dbReference type="PROSITE" id="PS50109"/>
    </source>
</evidence>
<dbReference type="EMBL" id="CP007128">
    <property type="protein sequence ID" value="AHG91649.1"/>
    <property type="molecule type" value="Genomic_DNA"/>
</dbReference>
<feature type="domain" description="Histidine kinase" evidence="7">
    <location>
        <begin position="278"/>
        <end position="496"/>
    </location>
</feature>
<evidence type="ECO:0000256" key="3">
    <source>
        <dbReference type="ARBA" id="ARBA00022553"/>
    </source>
</evidence>
<organism evidence="9 10">
    <name type="scientific">Gemmatirosa kalamazoonensis</name>
    <dbReference type="NCBI Taxonomy" id="861299"/>
    <lineage>
        <taxon>Bacteria</taxon>
        <taxon>Pseudomonadati</taxon>
        <taxon>Gemmatimonadota</taxon>
        <taxon>Gemmatimonadia</taxon>
        <taxon>Gemmatimonadales</taxon>
        <taxon>Gemmatimonadaceae</taxon>
        <taxon>Gemmatirosa</taxon>
    </lineage>
</organism>
<evidence type="ECO:0000256" key="6">
    <source>
        <dbReference type="PROSITE-ProRule" id="PRU00169"/>
    </source>
</evidence>
<dbReference type="PROSITE" id="PS50109">
    <property type="entry name" value="HIS_KIN"/>
    <property type="match status" value="1"/>
</dbReference>
<evidence type="ECO:0000256" key="5">
    <source>
        <dbReference type="ARBA" id="ARBA00022777"/>
    </source>
</evidence>
<keyword evidence="3 6" id="KW-0597">Phosphoprotein</keyword>
<dbReference type="CDD" id="cd00082">
    <property type="entry name" value="HisKA"/>
    <property type="match status" value="1"/>
</dbReference>
<protein>
    <recommendedName>
        <fullName evidence="2">histidine kinase</fullName>
        <ecNumber evidence="2">2.7.13.3</ecNumber>
    </recommendedName>
</protein>
<keyword evidence="10" id="KW-1185">Reference proteome</keyword>
<dbReference type="InterPro" id="IPR011006">
    <property type="entry name" value="CheY-like_superfamily"/>
</dbReference>
<evidence type="ECO:0000313" key="9">
    <source>
        <dbReference type="EMBL" id="AHG91649.1"/>
    </source>
</evidence>
<dbReference type="InterPro" id="IPR036097">
    <property type="entry name" value="HisK_dim/P_sf"/>
</dbReference>
<dbReference type="STRING" id="861299.J421_4112"/>
<dbReference type="SUPFAM" id="SSF47384">
    <property type="entry name" value="Homodimeric domain of signal transducing histidine kinase"/>
    <property type="match status" value="1"/>
</dbReference>
<evidence type="ECO:0000256" key="1">
    <source>
        <dbReference type="ARBA" id="ARBA00000085"/>
    </source>
</evidence>
<evidence type="ECO:0000256" key="2">
    <source>
        <dbReference type="ARBA" id="ARBA00012438"/>
    </source>
</evidence>
<dbReference type="PANTHER" id="PTHR43047">
    <property type="entry name" value="TWO-COMPONENT HISTIDINE PROTEIN KINASE"/>
    <property type="match status" value="1"/>
</dbReference>
<gene>
    <name evidence="9" type="ORF">J421_4112</name>
</gene>
<sequence>MPAAAPAADRLRDRTILLVDDEEANLDLLDALLTAEGYTALVRTSDAREVTALVARHAPDLILLDLHMPHRHGLEVLGELRETTTPGDYRPVLVLTADATWEAKERALALGARDFVTKPFDATEVLLRVGNLLETRVLHDDQRAARERAEAAEARAALLAEWSRLLASSLDPSTSFAHLPRLVVPRWATGCVVRLGDAVIAEARTGDPTRLPEAMHVVAIASEGETVGDIVVEHAHGETIDGALFAELAARAGQAAEHARLFAAAERATQERERLLAVVAHDLRNPLGVVGMYAEMLASMQPEDADEYTSAALATIRDGATTMQRLVEDLLDVSALREGALRIHRTEQRVGAPMEEAERMLRPLAAARAIALGFLAEGDSAQRSAPIDGARLVQVLSNLVGNALKFTPERGVVEVRYTASDETLEVWVSDTGPGIAAEDLPHLFTAFWQREPKDRRGVGLGLWIARAIVEAHGGRLQVQSHHGHGTTFHFSLPFSAPTRRWED</sequence>
<dbReference type="CDD" id="cd00075">
    <property type="entry name" value="HATPase"/>
    <property type="match status" value="1"/>
</dbReference>
<dbReference type="PRINTS" id="PR00344">
    <property type="entry name" value="BCTRLSENSOR"/>
</dbReference>
<evidence type="ECO:0000259" key="8">
    <source>
        <dbReference type="PROSITE" id="PS50110"/>
    </source>
</evidence>
<dbReference type="FunCoup" id="W0RKN8">
    <property type="interactions" value="140"/>
</dbReference>
<comment type="catalytic activity">
    <reaction evidence="1">
        <text>ATP + protein L-histidine = ADP + protein N-phospho-L-histidine.</text>
        <dbReference type="EC" id="2.7.13.3"/>
    </reaction>
</comment>
<dbReference type="SMART" id="SM00388">
    <property type="entry name" value="HisKA"/>
    <property type="match status" value="1"/>
</dbReference>
<dbReference type="PATRIC" id="fig|861299.3.peg.4167"/>
<dbReference type="SUPFAM" id="SSF55874">
    <property type="entry name" value="ATPase domain of HSP90 chaperone/DNA topoisomerase II/histidine kinase"/>
    <property type="match status" value="1"/>
</dbReference>
<dbReference type="SMART" id="SM00448">
    <property type="entry name" value="REC"/>
    <property type="match status" value="1"/>
</dbReference>
<dbReference type="AlphaFoldDB" id="W0RKN8"/>
<dbReference type="Gene3D" id="1.10.287.130">
    <property type="match status" value="1"/>
</dbReference>
<dbReference type="eggNOG" id="COG0745">
    <property type="taxonomic scope" value="Bacteria"/>
</dbReference>
<dbReference type="PROSITE" id="PS50110">
    <property type="entry name" value="RESPONSE_REGULATORY"/>
    <property type="match status" value="1"/>
</dbReference>
<dbReference type="HOGENOM" id="CLU_000445_114_44_0"/>
<dbReference type="InterPro" id="IPR001789">
    <property type="entry name" value="Sig_transdc_resp-reg_receiver"/>
</dbReference>
<reference evidence="9 10" key="1">
    <citation type="journal article" date="2014" name="Genome Announc.">
        <title>Genome Sequence and Methylome of Soil Bacterium Gemmatirosa kalamazoonensis KBS708T, a Member of the Rarely Cultivated Gemmatimonadetes Phylum.</title>
        <authorList>
            <person name="Debruyn J.M."/>
            <person name="Radosevich M."/>
            <person name="Wommack K.E."/>
            <person name="Polson S.W."/>
            <person name="Hauser L.J."/>
            <person name="Fawaz M.N."/>
            <person name="Korlach J."/>
            <person name="Tsai Y.C."/>
        </authorList>
    </citation>
    <scope>NUCLEOTIDE SEQUENCE [LARGE SCALE GENOMIC DNA]</scope>
    <source>
        <strain evidence="9 10">KBS708</strain>
    </source>
</reference>
<dbReference type="GO" id="GO:0000155">
    <property type="term" value="F:phosphorelay sensor kinase activity"/>
    <property type="evidence" value="ECO:0007669"/>
    <property type="project" value="InterPro"/>
</dbReference>
<dbReference type="InterPro" id="IPR003661">
    <property type="entry name" value="HisK_dim/P_dom"/>
</dbReference>
<dbReference type="InterPro" id="IPR003594">
    <property type="entry name" value="HATPase_dom"/>
</dbReference>
<keyword evidence="4" id="KW-0808">Transferase</keyword>
<dbReference type="Gene3D" id="3.30.565.10">
    <property type="entry name" value="Histidine kinase-like ATPase, C-terminal domain"/>
    <property type="match status" value="1"/>
</dbReference>
<feature type="modified residue" description="4-aspartylphosphate" evidence="6">
    <location>
        <position position="65"/>
    </location>
</feature>
<evidence type="ECO:0000313" key="10">
    <source>
        <dbReference type="Proteomes" id="UP000019151"/>
    </source>
</evidence>
<dbReference type="Gene3D" id="3.40.50.2300">
    <property type="match status" value="1"/>
</dbReference>
<dbReference type="InterPro" id="IPR005467">
    <property type="entry name" value="His_kinase_dom"/>
</dbReference>
<dbReference type="SMART" id="SM00387">
    <property type="entry name" value="HATPase_c"/>
    <property type="match status" value="1"/>
</dbReference>
<dbReference type="Pfam" id="PF00072">
    <property type="entry name" value="Response_reg"/>
    <property type="match status" value="1"/>
</dbReference>
<evidence type="ECO:0000256" key="4">
    <source>
        <dbReference type="ARBA" id="ARBA00022679"/>
    </source>
</evidence>
<dbReference type="InterPro" id="IPR036890">
    <property type="entry name" value="HATPase_C_sf"/>
</dbReference>
<name>W0RKN8_9BACT</name>
<dbReference type="KEGG" id="gba:J421_4112"/>
<keyword evidence="9" id="KW-0067">ATP-binding</keyword>
<dbReference type="InParanoid" id="W0RKN8"/>
<keyword evidence="5" id="KW-0418">Kinase</keyword>
<dbReference type="FunFam" id="3.30.565.10:FF:000006">
    <property type="entry name" value="Sensor histidine kinase WalK"/>
    <property type="match status" value="1"/>
</dbReference>
<dbReference type="Proteomes" id="UP000019151">
    <property type="component" value="Chromosome"/>
</dbReference>
<dbReference type="InterPro" id="IPR004358">
    <property type="entry name" value="Sig_transdc_His_kin-like_C"/>
</dbReference>